<evidence type="ECO:0000313" key="4">
    <source>
        <dbReference type="Proteomes" id="UP001172681"/>
    </source>
</evidence>
<dbReference type="AlphaFoldDB" id="A0AA38XY42"/>
<dbReference type="GO" id="GO:0006351">
    <property type="term" value="P:DNA-templated transcription"/>
    <property type="evidence" value="ECO:0007669"/>
    <property type="project" value="InterPro"/>
</dbReference>
<sequence length="479" mass="54114">MTRRLKLTKKLSTQRAPDPDEEMAFKYARGMEAFFDSGYEATFGIVQRPWFEARLRMHFTSLKHDDDDASWYALRNIIFASGCRLLMSALVLMAYYTEGVGSPLLQFMLCADALRLACAKGLHRQPARSWNLPEHEVNHRSWIFWSIYCLDKHISSRSGRPSIIDDEEINCQIPTSGASYCLMNFPARLVLVDLHQLCSFVGKSLSSARAFRRNPTELLQMVTFLDEKARVHGEAVERVLSMKSALDPSSLPADLSLKVALALHFTYYGLLFDIHTTLTYPWSRGIISLRQHPSFRDQVERSYSIVAKTSRDVILASRHIPLDAACPFLLAYYIPIYALINLFIHILQAPNHPSAESDLLLMELGASHFIRLELATESQISTPFVRDLSQMARSVVERAKSAGGSQSAYDLSDLQQAVVPGIPGPDPGNTALKQTEFLYEDGLNEWFDMSFDPGMEMWSTLLPIVEQSPTDMMLPTTMQ</sequence>
<dbReference type="InterPro" id="IPR050987">
    <property type="entry name" value="AtrR-like"/>
</dbReference>
<reference evidence="3" key="1">
    <citation type="submission" date="2022-10" db="EMBL/GenBank/DDBJ databases">
        <title>Culturing micro-colonial fungi from biological soil crusts in the Mojave desert and describing Neophaeococcomyces mojavensis, and introducing the new genera and species Taxawa tesnikishii.</title>
        <authorList>
            <person name="Kurbessoian T."/>
            <person name="Stajich J.E."/>
        </authorList>
    </citation>
    <scope>NUCLEOTIDE SEQUENCE</scope>
    <source>
        <strain evidence="3">TK_35</strain>
    </source>
</reference>
<protein>
    <recommendedName>
        <fullName evidence="2">Xylanolytic transcriptional activator regulatory domain-containing protein</fullName>
    </recommendedName>
</protein>
<evidence type="ECO:0000313" key="3">
    <source>
        <dbReference type="EMBL" id="KAJ9628229.1"/>
    </source>
</evidence>
<evidence type="ECO:0000256" key="1">
    <source>
        <dbReference type="ARBA" id="ARBA00023242"/>
    </source>
</evidence>
<dbReference type="GO" id="GO:0003677">
    <property type="term" value="F:DNA binding"/>
    <property type="evidence" value="ECO:0007669"/>
    <property type="project" value="InterPro"/>
</dbReference>
<comment type="caution">
    <text evidence="3">The sequence shown here is derived from an EMBL/GenBank/DDBJ whole genome shotgun (WGS) entry which is preliminary data.</text>
</comment>
<dbReference type="Pfam" id="PF04082">
    <property type="entry name" value="Fungal_trans"/>
    <property type="match status" value="1"/>
</dbReference>
<dbReference type="GO" id="GO:0003700">
    <property type="term" value="F:DNA-binding transcription factor activity"/>
    <property type="evidence" value="ECO:0007669"/>
    <property type="project" value="InterPro"/>
</dbReference>
<dbReference type="PANTHER" id="PTHR46910:SF25">
    <property type="entry name" value="ABC-TRANSPORTER-REGULATING TRANSCRIPTION FACTOR"/>
    <property type="match status" value="1"/>
</dbReference>
<dbReference type="GO" id="GO:0008270">
    <property type="term" value="F:zinc ion binding"/>
    <property type="evidence" value="ECO:0007669"/>
    <property type="project" value="InterPro"/>
</dbReference>
<keyword evidence="1" id="KW-0539">Nucleus</keyword>
<dbReference type="InterPro" id="IPR007219">
    <property type="entry name" value="XnlR_reg_dom"/>
</dbReference>
<proteinExistence type="predicted"/>
<dbReference type="Proteomes" id="UP001172681">
    <property type="component" value="Unassembled WGS sequence"/>
</dbReference>
<accession>A0AA38XY42</accession>
<gene>
    <name evidence="3" type="ORF">H2204_009489</name>
</gene>
<keyword evidence="4" id="KW-1185">Reference proteome</keyword>
<name>A0AA38XY42_9EURO</name>
<feature type="domain" description="Xylanolytic transcriptional activator regulatory" evidence="2">
    <location>
        <begin position="106"/>
        <end position="180"/>
    </location>
</feature>
<dbReference type="CDD" id="cd12148">
    <property type="entry name" value="fungal_TF_MHR"/>
    <property type="match status" value="1"/>
</dbReference>
<organism evidence="3 4">
    <name type="scientific">Knufia peltigerae</name>
    <dbReference type="NCBI Taxonomy" id="1002370"/>
    <lineage>
        <taxon>Eukaryota</taxon>
        <taxon>Fungi</taxon>
        <taxon>Dikarya</taxon>
        <taxon>Ascomycota</taxon>
        <taxon>Pezizomycotina</taxon>
        <taxon>Eurotiomycetes</taxon>
        <taxon>Chaetothyriomycetidae</taxon>
        <taxon>Chaetothyriales</taxon>
        <taxon>Trichomeriaceae</taxon>
        <taxon>Knufia</taxon>
    </lineage>
</organism>
<evidence type="ECO:0000259" key="2">
    <source>
        <dbReference type="SMART" id="SM00906"/>
    </source>
</evidence>
<dbReference type="SMART" id="SM00906">
    <property type="entry name" value="Fungal_trans"/>
    <property type="match status" value="1"/>
</dbReference>
<dbReference type="PANTHER" id="PTHR46910">
    <property type="entry name" value="TRANSCRIPTION FACTOR PDR1"/>
    <property type="match status" value="1"/>
</dbReference>
<dbReference type="EMBL" id="JAPDRN010000074">
    <property type="protein sequence ID" value="KAJ9628229.1"/>
    <property type="molecule type" value="Genomic_DNA"/>
</dbReference>